<dbReference type="Proteomes" id="UP000320811">
    <property type="component" value="Unassembled WGS sequence"/>
</dbReference>
<comment type="caution">
    <text evidence="1">The sequence shown here is derived from an EMBL/GenBank/DDBJ whole genome shotgun (WGS) entry which is preliminary data.</text>
</comment>
<reference evidence="1 2" key="1">
    <citation type="submission" date="2019-06" db="EMBL/GenBank/DDBJ databases">
        <title>Sorghum-associated microbial communities from plants grown in Nebraska, USA.</title>
        <authorList>
            <person name="Schachtman D."/>
        </authorList>
    </citation>
    <scope>NUCLEOTIDE SEQUENCE [LARGE SCALE GENOMIC DNA]</scope>
    <source>
        <strain evidence="1 2">1209</strain>
    </source>
</reference>
<accession>A0A561P0S8</accession>
<keyword evidence="2" id="KW-1185">Reference proteome</keyword>
<evidence type="ECO:0000313" key="2">
    <source>
        <dbReference type="Proteomes" id="UP000320811"/>
    </source>
</evidence>
<proteinExistence type="predicted"/>
<evidence type="ECO:0000313" key="1">
    <source>
        <dbReference type="EMBL" id="TWF31732.1"/>
    </source>
</evidence>
<dbReference type="AlphaFoldDB" id="A0A561P0S8"/>
<gene>
    <name evidence="1" type="ORF">FHW36_11826</name>
</gene>
<dbReference type="EMBL" id="VIWO01000018">
    <property type="protein sequence ID" value="TWF31732.1"/>
    <property type="molecule type" value="Genomic_DNA"/>
</dbReference>
<dbReference type="RefSeq" id="WP_145675271.1">
    <property type="nucleotide sequence ID" value="NZ_VIWO01000018.1"/>
</dbReference>
<sequence>MNIVVQKRPDPNSDNKAHELKVTNQLNIGIQKCLHEALKPLEQEINKYPDHKIIFTNEDQLGIVGLPPQVVYQIEYIFTKTNWLKL</sequence>
<protein>
    <submittedName>
        <fullName evidence="1">Uncharacterized protein</fullName>
    </submittedName>
</protein>
<organism evidence="1 2">
    <name type="scientific">Chitinophaga polysaccharea</name>
    <dbReference type="NCBI Taxonomy" id="1293035"/>
    <lineage>
        <taxon>Bacteria</taxon>
        <taxon>Pseudomonadati</taxon>
        <taxon>Bacteroidota</taxon>
        <taxon>Chitinophagia</taxon>
        <taxon>Chitinophagales</taxon>
        <taxon>Chitinophagaceae</taxon>
        <taxon>Chitinophaga</taxon>
    </lineage>
</organism>
<name>A0A561P0S8_9BACT</name>